<comment type="caution">
    <text evidence="11">The sequence shown here is derived from an EMBL/GenBank/DDBJ whole genome shotgun (WGS) entry which is preliminary data.</text>
</comment>
<evidence type="ECO:0000256" key="1">
    <source>
        <dbReference type="ARBA" id="ARBA00002672"/>
    </source>
</evidence>
<name>A0A179DDK0_9SPHI</name>
<evidence type="ECO:0000256" key="2">
    <source>
        <dbReference type="ARBA" id="ARBA00004651"/>
    </source>
</evidence>
<feature type="transmembrane region" description="Helical" evidence="10">
    <location>
        <begin position="39"/>
        <end position="58"/>
    </location>
</feature>
<evidence type="ECO:0000256" key="6">
    <source>
        <dbReference type="ARBA" id="ARBA00022475"/>
    </source>
</evidence>
<dbReference type="InterPro" id="IPR006419">
    <property type="entry name" value="NMN_transpt_PnuC"/>
</dbReference>
<dbReference type="OrthoDB" id="9791248at2"/>
<keyword evidence="9 10" id="KW-0472">Membrane</keyword>
<reference evidence="11 12" key="2">
    <citation type="submission" date="2016-06" db="EMBL/GenBank/DDBJ databases">
        <title>Pedobacter psychrophilus sp. nov., isolated from Antarctic fragmentary rock.</title>
        <authorList>
            <person name="Svec P."/>
        </authorList>
    </citation>
    <scope>NUCLEOTIDE SEQUENCE [LARGE SCALE GENOMIC DNA]</scope>
    <source>
        <strain evidence="11 12">CCM 8644</strain>
    </source>
</reference>
<organism evidence="11 12">
    <name type="scientific">Pedobacter psychrophilus</name>
    <dbReference type="NCBI Taxonomy" id="1826909"/>
    <lineage>
        <taxon>Bacteria</taxon>
        <taxon>Pseudomonadati</taxon>
        <taxon>Bacteroidota</taxon>
        <taxon>Sphingobacteriia</taxon>
        <taxon>Sphingobacteriales</taxon>
        <taxon>Sphingobacteriaceae</taxon>
        <taxon>Pedobacter</taxon>
    </lineage>
</organism>
<dbReference type="GO" id="GO:0034257">
    <property type="term" value="F:nicotinamide riboside transmembrane transporter activity"/>
    <property type="evidence" value="ECO:0007669"/>
    <property type="project" value="InterPro"/>
</dbReference>
<accession>A0A179DDK0</accession>
<gene>
    <name evidence="11" type="ORF">A5893_10600</name>
</gene>
<comment type="function">
    <text evidence="1">Required for nicotinamide riboside transport across the inner membrane.</text>
</comment>
<reference evidence="11 12" key="1">
    <citation type="submission" date="2016-04" db="EMBL/GenBank/DDBJ databases">
        <authorList>
            <person name="Evans L.H."/>
            <person name="Alamgir A."/>
            <person name="Owens N."/>
            <person name="Weber N.D."/>
            <person name="Virtaneva K."/>
            <person name="Barbian K."/>
            <person name="Babar A."/>
            <person name="Rosenke K."/>
        </authorList>
    </citation>
    <scope>NUCLEOTIDE SEQUENCE [LARGE SCALE GENOMIC DNA]</scope>
    <source>
        <strain evidence="11 12">CCM 8644</strain>
    </source>
</reference>
<keyword evidence="6" id="KW-1003">Cell membrane</keyword>
<evidence type="ECO:0000256" key="8">
    <source>
        <dbReference type="ARBA" id="ARBA00022989"/>
    </source>
</evidence>
<dbReference type="PANTHER" id="PTHR36122:SF2">
    <property type="entry name" value="NICOTINAMIDE RIBOSIDE TRANSPORTER PNUC"/>
    <property type="match status" value="1"/>
</dbReference>
<feature type="transmembrane region" description="Helical" evidence="10">
    <location>
        <begin position="103"/>
        <end position="121"/>
    </location>
</feature>
<keyword evidence="12" id="KW-1185">Reference proteome</keyword>
<dbReference type="RefSeq" id="WP_068822638.1">
    <property type="nucleotide sequence ID" value="NZ_LWHJ01000028.1"/>
</dbReference>
<keyword evidence="7 10" id="KW-0812">Transmembrane</keyword>
<feature type="transmembrane region" description="Helical" evidence="10">
    <location>
        <begin position="176"/>
        <end position="193"/>
    </location>
</feature>
<dbReference type="AlphaFoldDB" id="A0A179DDK0"/>
<evidence type="ECO:0000256" key="4">
    <source>
        <dbReference type="ARBA" id="ARBA00017522"/>
    </source>
</evidence>
<sequence length="212" mass="24892">MGEFFQHILEQFLAITWIEWFGVVTGALCVYLAAKENMLNWPIAILSVITYIYIFYNAKLYGDTILQFYFLGTSVYGWYYWTYGKATDLKSERPIGILKPKDWGIITLILIVFSVLVGYLLKKYTDTDVPYIDAFCTVTSFIAQYLLTRKKLENWLIWIFVDIIYIPLYIHKNLLATSVLYFVFLFIALKGYLDWKKNYLKAHGLKPKVESI</sequence>
<comment type="subcellular location">
    <subcellularLocation>
        <location evidence="2">Cell membrane</location>
        <topology evidence="2">Multi-pass membrane protein</topology>
    </subcellularLocation>
</comment>
<feature type="transmembrane region" description="Helical" evidence="10">
    <location>
        <begin position="152"/>
        <end position="170"/>
    </location>
</feature>
<evidence type="ECO:0000256" key="7">
    <source>
        <dbReference type="ARBA" id="ARBA00022692"/>
    </source>
</evidence>
<dbReference type="NCBIfam" id="TIGR01528">
    <property type="entry name" value="NMN_trans_PnuC"/>
    <property type="match status" value="1"/>
</dbReference>
<evidence type="ECO:0000256" key="5">
    <source>
        <dbReference type="ARBA" id="ARBA00022448"/>
    </source>
</evidence>
<evidence type="ECO:0000313" key="11">
    <source>
        <dbReference type="EMBL" id="OAQ39111.1"/>
    </source>
</evidence>
<protein>
    <recommendedName>
        <fullName evidence="4">Nicotinamide riboside transporter PnuC</fullName>
    </recommendedName>
</protein>
<dbReference type="Pfam" id="PF04973">
    <property type="entry name" value="NMN_transporter"/>
    <property type="match status" value="1"/>
</dbReference>
<dbReference type="EMBL" id="LWHJ01000028">
    <property type="protein sequence ID" value="OAQ39111.1"/>
    <property type="molecule type" value="Genomic_DNA"/>
</dbReference>
<comment type="similarity">
    <text evidence="3">Belongs to the nicotinamide ribonucleoside (NR) uptake permease (TC 4.B.1) family.</text>
</comment>
<dbReference type="STRING" id="1826909.A5893_10600"/>
<dbReference type="GO" id="GO:0005886">
    <property type="term" value="C:plasma membrane"/>
    <property type="evidence" value="ECO:0007669"/>
    <property type="project" value="UniProtKB-SubCell"/>
</dbReference>
<feature type="transmembrane region" description="Helical" evidence="10">
    <location>
        <begin position="65"/>
        <end position="83"/>
    </location>
</feature>
<proteinExistence type="inferred from homology"/>
<evidence type="ECO:0000256" key="9">
    <source>
        <dbReference type="ARBA" id="ARBA00023136"/>
    </source>
</evidence>
<dbReference type="PANTHER" id="PTHR36122">
    <property type="entry name" value="NICOTINAMIDE RIBOSIDE TRANSPORTER PNUC"/>
    <property type="match status" value="1"/>
</dbReference>
<evidence type="ECO:0000313" key="12">
    <source>
        <dbReference type="Proteomes" id="UP000078459"/>
    </source>
</evidence>
<feature type="transmembrane region" description="Helical" evidence="10">
    <location>
        <begin position="12"/>
        <end position="33"/>
    </location>
</feature>
<keyword evidence="8 10" id="KW-1133">Transmembrane helix</keyword>
<evidence type="ECO:0000256" key="3">
    <source>
        <dbReference type="ARBA" id="ARBA00006669"/>
    </source>
</evidence>
<evidence type="ECO:0000256" key="10">
    <source>
        <dbReference type="SAM" id="Phobius"/>
    </source>
</evidence>
<dbReference type="Proteomes" id="UP000078459">
    <property type="component" value="Unassembled WGS sequence"/>
</dbReference>
<keyword evidence="5" id="KW-0813">Transport</keyword>